<comment type="pathway">
    <text evidence="2">Cell wall biogenesis; peptidoglycan biosynthesis.</text>
</comment>
<evidence type="ECO:0000256" key="1">
    <source>
        <dbReference type="ARBA" id="ARBA00022962"/>
    </source>
</evidence>
<feature type="active site" description="Nucleophile" evidence="2">
    <location>
        <position position="93"/>
    </location>
</feature>
<dbReference type="InterPro" id="IPR029062">
    <property type="entry name" value="Class_I_gatase-like"/>
</dbReference>
<feature type="domain" description="CobB/CobQ-like glutamine amidotransferase" evidence="3">
    <location>
        <begin position="4"/>
        <end position="197"/>
    </location>
</feature>
<comment type="subunit">
    <text evidence="2">Forms a heterodimer with MurT.</text>
</comment>
<name>A0A8J7P8I7_9BACT</name>
<dbReference type="CDD" id="cd01750">
    <property type="entry name" value="GATase1_CobQ"/>
    <property type="match status" value="1"/>
</dbReference>
<organism evidence="4 5">
    <name type="scientific">Candidatus Obscuribacter phosphatis</name>
    <dbReference type="NCBI Taxonomy" id="1906157"/>
    <lineage>
        <taxon>Bacteria</taxon>
        <taxon>Bacillati</taxon>
        <taxon>Candidatus Melainabacteria</taxon>
        <taxon>Candidatus Obscuribacterales</taxon>
        <taxon>Candidatus Obscuribacteraceae</taxon>
        <taxon>Candidatus Obscuribacter</taxon>
    </lineage>
</organism>
<proteinExistence type="inferred from homology"/>
<dbReference type="GO" id="GO:0009236">
    <property type="term" value="P:cobalamin biosynthetic process"/>
    <property type="evidence" value="ECO:0007669"/>
    <property type="project" value="InterPro"/>
</dbReference>
<dbReference type="GO" id="GO:0071555">
    <property type="term" value="P:cell wall organization"/>
    <property type="evidence" value="ECO:0007669"/>
    <property type="project" value="UniProtKB-KW"/>
</dbReference>
<keyword evidence="1 2" id="KW-0315">Glutamine amidotransferase</keyword>
<feature type="binding site" evidence="2">
    <location>
        <position position="127"/>
    </location>
    <ligand>
        <name>substrate</name>
    </ligand>
</feature>
<dbReference type="Gene3D" id="3.40.50.880">
    <property type="match status" value="1"/>
</dbReference>
<comment type="caution">
    <text evidence="4">The sequence shown here is derived from an EMBL/GenBank/DDBJ whole genome shotgun (WGS) entry which is preliminary data.</text>
</comment>
<evidence type="ECO:0000256" key="2">
    <source>
        <dbReference type="HAMAP-Rule" id="MF_02213"/>
    </source>
</evidence>
<dbReference type="EMBL" id="JAFLCK010000001">
    <property type="protein sequence ID" value="MBN8658822.1"/>
    <property type="molecule type" value="Genomic_DNA"/>
</dbReference>
<evidence type="ECO:0000259" key="3">
    <source>
        <dbReference type="Pfam" id="PF07685"/>
    </source>
</evidence>
<keyword evidence="2" id="KW-0961">Cell wall biogenesis/degradation</keyword>
<dbReference type="EC" id="6.3.5.13" evidence="2"/>
<dbReference type="PANTHER" id="PTHR21343:SF9">
    <property type="entry name" value="LIPID II ISOGLUTAMINYL SYNTHASE (GLUTAMINE-HYDROLYZING) SUBUNIT GATD"/>
    <property type="match status" value="1"/>
</dbReference>
<dbReference type="UniPathway" id="UPA00219"/>
<dbReference type="InterPro" id="IPR033949">
    <property type="entry name" value="CobQ_GATase1"/>
</dbReference>
<dbReference type="InterPro" id="IPR043702">
    <property type="entry name" value="Lipid_II_synth_GatD"/>
</dbReference>
<keyword evidence="2" id="KW-0133">Cell shape</keyword>
<evidence type="ECO:0000313" key="4">
    <source>
        <dbReference type="EMBL" id="MBN8658822.1"/>
    </source>
</evidence>
<reference evidence="4" key="1">
    <citation type="submission" date="2021-02" db="EMBL/GenBank/DDBJ databases">
        <title>Genome-Resolved Metagenomics of a Microbial Community Performing Photosynthetic Biological Nutrient Removal.</title>
        <authorList>
            <person name="Mcdaniel E.A."/>
        </authorList>
    </citation>
    <scope>NUCLEOTIDE SEQUENCE</scope>
    <source>
        <strain evidence="4">UWPOB_OBS1</strain>
    </source>
</reference>
<dbReference type="InterPro" id="IPR011698">
    <property type="entry name" value="GATase_3"/>
</dbReference>
<feature type="active site" evidence="2">
    <location>
        <position position="190"/>
    </location>
</feature>
<protein>
    <recommendedName>
        <fullName evidence="2">Lipid II isoglutaminyl synthase (glutamine-hydrolyzing) subunit GatD</fullName>
        <ecNumber evidence="2">6.3.5.13</ecNumber>
    </recommendedName>
    <alternativeName>
        <fullName evidence="2">Lipid II isoglutaminyl synthase glutaminase subunit</fullName>
        <ecNumber evidence="2">3.5.1.2</ecNumber>
    </alternativeName>
</protein>
<comment type="function">
    <text evidence="2">The lipid II isoglutaminyl synthase complex catalyzes the formation of alpha-D-isoglutamine in the cell wall lipid II stem peptide. The GatD subunit catalyzes the hydrolysis of glutamine to glutamate and ammonia. The resulting ammonia molecule is channeled to the active site of MurT.</text>
</comment>
<dbReference type="EC" id="3.5.1.2" evidence="2"/>
<evidence type="ECO:0000313" key="5">
    <source>
        <dbReference type="Proteomes" id="UP000664277"/>
    </source>
</evidence>
<dbReference type="GO" id="GO:0009252">
    <property type="term" value="P:peptidoglycan biosynthetic process"/>
    <property type="evidence" value="ECO:0007669"/>
    <property type="project" value="UniProtKB-UniRule"/>
</dbReference>
<dbReference type="GO" id="GO:0008360">
    <property type="term" value="P:regulation of cell shape"/>
    <property type="evidence" value="ECO:0007669"/>
    <property type="project" value="UniProtKB-KW"/>
</dbReference>
<sequence length="238" mass="26129">MELRIAHLYAHFLNIYGDRGNIIALSQRAKWRQIEVKVDAIDLGQEIDHEYYDFYFVGGGQDKQQIVIAEDLLKKAEALKKATEGGAVVLSVCGGYQLLGHYYKPHEGPELKGISLVDAHTVAGNRRMIGNVIVKREDATTLVGFENHSGKTYLGKGVNALGKAIVGNGNNGEDKMEGLAQGTIYGTYLHGSLLPKNPEFADLLLSQALSRRYGSQNLKPLDDKLETQAHKRALTLPA</sequence>
<keyword evidence="2" id="KW-0436">Ligase</keyword>
<dbReference type="HAMAP" id="MF_02213">
    <property type="entry name" value="Lipid_II_synth_GatD"/>
    <property type="match status" value="1"/>
</dbReference>
<dbReference type="GO" id="GO:0004359">
    <property type="term" value="F:glutaminase activity"/>
    <property type="evidence" value="ECO:0007669"/>
    <property type="project" value="UniProtKB-UniRule"/>
</dbReference>
<dbReference type="GO" id="GO:0140282">
    <property type="term" value="F:carbon-nitrogen ligase activity on lipid II"/>
    <property type="evidence" value="ECO:0007669"/>
    <property type="project" value="UniProtKB-UniRule"/>
</dbReference>
<keyword evidence="2" id="KW-0573">Peptidoglycan synthesis</keyword>
<dbReference type="Pfam" id="PF07685">
    <property type="entry name" value="GATase_3"/>
    <property type="match status" value="1"/>
</dbReference>
<accession>A0A8J7P8I7</accession>
<comment type="catalytic activity">
    <reaction evidence="2">
        <text>L-glutamine + H2O = L-glutamate + NH4(+)</text>
        <dbReference type="Rhea" id="RHEA:15889"/>
        <dbReference type="ChEBI" id="CHEBI:15377"/>
        <dbReference type="ChEBI" id="CHEBI:28938"/>
        <dbReference type="ChEBI" id="CHEBI:29985"/>
        <dbReference type="ChEBI" id="CHEBI:58359"/>
        <dbReference type="EC" id="3.5.1.2"/>
    </reaction>
</comment>
<dbReference type="PANTHER" id="PTHR21343">
    <property type="entry name" value="DETHIOBIOTIN SYNTHETASE"/>
    <property type="match status" value="1"/>
</dbReference>
<dbReference type="PROSITE" id="PS51274">
    <property type="entry name" value="GATASE_COBBQ"/>
    <property type="match status" value="1"/>
</dbReference>
<comment type="similarity">
    <text evidence="2">Belongs to the CobB/CobQ family. GatD subfamily.</text>
</comment>
<dbReference type="AlphaFoldDB" id="A0A8J7P8I7"/>
<gene>
    <name evidence="2" type="primary">gatD</name>
    <name evidence="4" type="ORF">J0M35_00550</name>
</gene>
<dbReference type="SUPFAM" id="SSF52317">
    <property type="entry name" value="Class I glutamine amidotransferase-like"/>
    <property type="match status" value="1"/>
</dbReference>
<dbReference type="Proteomes" id="UP000664277">
    <property type="component" value="Unassembled WGS sequence"/>
</dbReference>
<keyword evidence="2" id="KW-0378">Hydrolase</keyword>
<comment type="catalytic activity">
    <reaction evidence="2">
        <text>beta-D-GlcNAc-(1-&gt;4)-Mur2Ac(oyl-L-Ala-gamma-D-Glu-L-Lys-D-Ala-D-Ala)-di-trans,octa-cis-undecaprenyl diphosphate + L-glutamine + ATP + H2O = beta-D-GlcNAc-(1-&gt;4)-Mur2Ac(oyl-L-Ala-D-isoglutaminyl-L-Lys-D-Ala-D-Ala)-di-trans,octa-cis-undecaprenyl diphosphate + L-glutamate + ADP + phosphate + H(+)</text>
        <dbReference type="Rhea" id="RHEA:57928"/>
        <dbReference type="ChEBI" id="CHEBI:15377"/>
        <dbReference type="ChEBI" id="CHEBI:15378"/>
        <dbReference type="ChEBI" id="CHEBI:29985"/>
        <dbReference type="ChEBI" id="CHEBI:30616"/>
        <dbReference type="ChEBI" id="CHEBI:43474"/>
        <dbReference type="ChEBI" id="CHEBI:58359"/>
        <dbReference type="ChEBI" id="CHEBI:60033"/>
        <dbReference type="ChEBI" id="CHEBI:62233"/>
        <dbReference type="ChEBI" id="CHEBI:456216"/>
        <dbReference type="EC" id="6.3.5.13"/>
    </reaction>
</comment>